<dbReference type="InterPro" id="IPR011009">
    <property type="entry name" value="Kinase-like_dom_sf"/>
</dbReference>
<evidence type="ECO:0000313" key="8">
    <source>
        <dbReference type="EMBL" id="CAD9767062.1"/>
    </source>
</evidence>
<reference evidence="8" key="1">
    <citation type="submission" date="2021-01" db="EMBL/GenBank/DDBJ databases">
        <authorList>
            <person name="Corre E."/>
            <person name="Pelletier E."/>
            <person name="Niang G."/>
            <person name="Scheremetjew M."/>
            <person name="Finn R."/>
            <person name="Kale V."/>
            <person name="Holt S."/>
            <person name="Cochrane G."/>
            <person name="Meng A."/>
            <person name="Brown T."/>
            <person name="Cohen L."/>
        </authorList>
    </citation>
    <scope>NUCLEOTIDE SEQUENCE</scope>
    <source>
        <strain evidence="8">CCMP622</strain>
    </source>
</reference>
<dbReference type="InterPro" id="IPR017441">
    <property type="entry name" value="Protein_kinase_ATP_BS"/>
</dbReference>
<dbReference type="Pfam" id="PF00498">
    <property type="entry name" value="FHA"/>
    <property type="match status" value="1"/>
</dbReference>
<dbReference type="SUPFAM" id="SSF49879">
    <property type="entry name" value="SMAD/FHA domain"/>
    <property type="match status" value="1"/>
</dbReference>
<evidence type="ECO:0000256" key="2">
    <source>
        <dbReference type="ARBA" id="ARBA00022840"/>
    </source>
</evidence>
<feature type="compositionally biased region" description="Basic residues" evidence="5">
    <location>
        <begin position="337"/>
        <end position="346"/>
    </location>
</feature>
<dbReference type="FunFam" id="1.10.510.10:FF:000571">
    <property type="entry name" value="Maternal embryonic leucine zipper kinase"/>
    <property type="match status" value="1"/>
</dbReference>
<sequence length="360" mass="40430">MTQEATWAAEYLSDDPEASQGPQPWARLVSTNGQYPGCDVYEDDVVIGRRSSCHLHVNHGFVSGEHCKIFRKEGNVAFICDMSRNGTTVNGKLLKKEERLLEDGWEIMLVPARDGNKKISFHIHMTKQKTKLLEGPDLKYKIGEELGSGAFAQVKMAVCRSTGKKFAIKIVDKNKFRLKNHSTRPNALKDEVNILKKLEHENIIGVHEVFENDEKLQIVLELVEGGDLFDNIIKYYDAHGHGFDEPKARNIFRQLIAATEYMHDKKVAHRDLKPENILMKDKKSDVVKISDFGLSRTVGSGSSLKTLCGTPMYLAPEVLPGKGGGSKYGMQDPRLQERRRGHRSRLRSGCETSARRSPGG</sequence>
<dbReference type="InterPro" id="IPR008271">
    <property type="entry name" value="Ser/Thr_kinase_AS"/>
</dbReference>
<feature type="region of interest" description="Disordered" evidence="5">
    <location>
        <begin position="318"/>
        <end position="360"/>
    </location>
</feature>
<feature type="domain" description="FHA" evidence="6">
    <location>
        <begin position="45"/>
        <end position="94"/>
    </location>
</feature>
<evidence type="ECO:0000256" key="5">
    <source>
        <dbReference type="SAM" id="MobiDB-lite"/>
    </source>
</evidence>
<dbReference type="InterPro" id="IPR000719">
    <property type="entry name" value="Prot_kinase_dom"/>
</dbReference>
<dbReference type="SUPFAM" id="SSF56112">
    <property type="entry name" value="Protein kinase-like (PK-like)"/>
    <property type="match status" value="1"/>
</dbReference>
<dbReference type="InterPro" id="IPR000253">
    <property type="entry name" value="FHA_dom"/>
</dbReference>
<dbReference type="AlphaFoldDB" id="A0A7S2TTG4"/>
<organism evidence="8">
    <name type="scientific">Lotharella oceanica</name>
    <dbReference type="NCBI Taxonomy" id="641309"/>
    <lineage>
        <taxon>Eukaryota</taxon>
        <taxon>Sar</taxon>
        <taxon>Rhizaria</taxon>
        <taxon>Cercozoa</taxon>
        <taxon>Chlorarachniophyceae</taxon>
        <taxon>Lotharella</taxon>
    </lineage>
</organism>
<dbReference type="GO" id="GO:0005737">
    <property type="term" value="C:cytoplasm"/>
    <property type="evidence" value="ECO:0007669"/>
    <property type="project" value="TreeGrafter"/>
</dbReference>
<dbReference type="PROSITE" id="PS00107">
    <property type="entry name" value="PROTEIN_KINASE_ATP"/>
    <property type="match status" value="1"/>
</dbReference>
<proteinExistence type="inferred from homology"/>
<dbReference type="PROSITE" id="PS50011">
    <property type="entry name" value="PROTEIN_KINASE_DOM"/>
    <property type="match status" value="1"/>
</dbReference>
<feature type="domain" description="Protein kinase" evidence="7">
    <location>
        <begin position="140"/>
        <end position="360"/>
    </location>
</feature>
<dbReference type="GO" id="GO:0004674">
    <property type="term" value="F:protein serine/threonine kinase activity"/>
    <property type="evidence" value="ECO:0007669"/>
    <property type="project" value="UniProtKB-KW"/>
</dbReference>
<accession>A0A7S2TTG4</accession>
<gene>
    <name evidence="8" type="ORF">LSP00402_LOCUS11501</name>
</gene>
<dbReference type="PROSITE" id="PS00108">
    <property type="entry name" value="PROTEIN_KINASE_ST"/>
    <property type="match status" value="1"/>
</dbReference>
<dbReference type="EMBL" id="HBHP01018505">
    <property type="protein sequence ID" value="CAD9767062.1"/>
    <property type="molecule type" value="Transcribed_RNA"/>
</dbReference>
<keyword evidence="1 3" id="KW-0547">Nucleotide-binding</keyword>
<evidence type="ECO:0000256" key="4">
    <source>
        <dbReference type="RuleBase" id="RU000304"/>
    </source>
</evidence>
<dbReference type="Gene3D" id="3.30.200.20">
    <property type="entry name" value="Phosphorylase Kinase, domain 1"/>
    <property type="match status" value="1"/>
</dbReference>
<dbReference type="GO" id="GO:0005524">
    <property type="term" value="F:ATP binding"/>
    <property type="evidence" value="ECO:0007669"/>
    <property type="project" value="UniProtKB-UniRule"/>
</dbReference>
<dbReference type="FunFam" id="3.30.200.20:FF:000042">
    <property type="entry name" value="Aurora kinase A"/>
    <property type="match status" value="1"/>
</dbReference>
<evidence type="ECO:0000259" key="7">
    <source>
        <dbReference type="PROSITE" id="PS50011"/>
    </source>
</evidence>
<name>A0A7S2TTG4_9EUKA</name>
<dbReference type="InterPro" id="IPR008984">
    <property type="entry name" value="SMAD_FHA_dom_sf"/>
</dbReference>
<dbReference type="Gene3D" id="1.10.510.10">
    <property type="entry name" value="Transferase(Phosphotransferase) domain 1"/>
    <property type="match status" value="1"/>
</dbReference>
<protein>
    <submittedName>
        <fullName evidence="8">Uncharacterized protein</fullName>
    </submittedName>
</protein>
<dbReference type="GO" id="GO:0035556">
    <property type="term" value="P:intracellular signal transduction"/>
    <property type="evidence" value="ECO:0007669"/>
    <property type="project" value="TreeGrafter"/>
</dbReference>
<dbReference type="Gene3D" id="2.60.200.20">
    <property type="match status" value="1"/>
</dbReference>
<keyword evidence="4" id="KW-0723">Serine/threonine-protein kinase</keyword>
<evidence type="ECO:0000256" key="3">
    <source>
        <dbReference type="PROSITE-ProRule" id="PRU10141"/>
    </source>
</evidence>
<evidence type="ECO:0000256" key="1">
    <source>
        <dbReference type="ARBA" id="ARBA00022741"/>
    </source>
</evidence>
<dbReference type="SMART" id="SM00220">
    <property type="entry name" value="S_TKc"/>
    <property type="match status" value="1"/>
</dbReference>
<keyword evidence="2 3" id="KW-0067">ATP-binding</keyword>
<feature type="region of interest" description="Disordered" evidence="5">
    <location>
        <begin position="1"/>
        <end position="23"/>
    </location>
</feature>
<keyword evidence="4" id="KW-0808">Transferase</keyword>
<dbReference type="PANTHER" id="PTHR24346:SF30">
    <property type="entry name" value="MATERNAL EMBRYONIC LEUCINE ZIPPER KINASE"/>
    <property type="match status" value="1"/>
</dbReference>
<evidence type="ECO:0000259" key="6">
    <source>
        <dbReference type="PROSITE" id="PS50006"/>
    </source>
</evidence>
<comment type="similarity">
    <text evidence="4">Belongs to the protein kinase superfamily.</text>
</comment>
<feature type="binding site" evidence="3">
    <location>
        <position position="169"/>
    </location>
    <ligand>
        <name>ATP</name>
        <dbReference type="ChEBI" id="CHEBI:30616"/>
    </ligand>
</feature>
<dbReference type="PANTHER" id="PTHR24346">
    <property type="entry name" value="MAP/MICROTUBULE AFFINITY-REGULATING KINASE"/>
    <property type="match status" value="1"/>
</dbReference>
<dbReference type="SMART" id="SM00240">
    <property type="entry name" value="FHA"/>
    <property type="match status" value="1"/>
</dbReference>
<dbReference type="PROSITE" id="PS50006">
    <property type="entry name" value="FHA_DOMAIN"/>
    <property type="match status" value="1"/>
</dbReference>
<dbReference type="Pfam" id="PF00069">
    <property type="entry name" value="Pkinase"/>
    <property type="match status" value="1"/>
</dbReference>
<keyword evidence="4" id="KW-0418">Kinase</keyword>